<keyword evidence="8" id="KW-1185">Reference proteome</keyword>
<feature type="compositionally biased region" description="Low complexity" evidence="5">
    <location>
        <begin position="1"/>
        <end position="20"/>
    </location>
</feature>
<dbReference type="PANTHER" id="PTHR43400">
    <property type="entry name" value="FUMARATE REDUCTASE"/>
    <property type="match status" value="1"/>
</dbReference>
<dbReference type="PANTHER" id="PTHR43400:SF10">
    <property type="entry name" value="3-OXOSTEROID 1-DEHYDROGENASE"/>
    <property type="match status" value="1"/>
</dbReference>
<proteinExistence type="predicted"/>
<reference evidence="7 8" key="1">
    <citation type="submission" date="2024-08" db="EMBL/GenBank/DDBJ databases">
        <title>Genome mining of Saccharopolyspora cebuensis PGLac3 from Nigerian medicinal plant.</title>
        <authorList>
            <person name="Ezeobiora C.E."/>
            <person name="Igbokwe N.H."/>
            <person name="Amin D.H."/>
            <person name="Mendie U.E."/>
        </authorList>
    </citation>
    <scope>NUCLEOTIDE SEQUENCE [LARGE SCALE GENOMIC DNA]</scope>
    <source>
        <strain evidence="7 8">PGLac3</strain>
    </source>
</reference>
<keyword evidence="4" id="KW-0560">Oxidoreductase</keyword>
<evidence type="ECO:0000256" key="5">
    <source>
        <dbReference type="SAM" id="MobiDB-lite"/>
    </source>
</evidence>
<comment type="cofactor">
    <cofactor evidence="1">
        <name>FAD</name>
        <dbReference type="ChEBI" id="CHEBI:57692"/>
    </cofactor>
</comment>
<comment type="caution">
    <text evidence="7">The sequence shown here is derived from an EMBL/GenBank/DDBJ whole genome shotgun (WGS) entry which is preliminary data.</text>
</comment>
<keyword evidence="3" id="KW-0274">FAD</keyword>
<evidence type="ECO:0000313" key="7">
    <source>
        <dbReference type="EMBL" id="MEY8039061.1"/>
    </source>
</evidence>
<evidence type="ECO:0000259" key="6">
    <source>
        <dbReference type="Pfam" id="PF00890"/>
    </source>
</evidence>
<evidence type="ECO:0000256" key="2">
    <source>
        <dbReference type="ARBA" id="ARBA00022630"/>
    </source>
</evidence>
<name>A0ABV4CDA6_9PSEU</name>
<dbReference type="Proteomes" id="UP001564626">
    <property type="component" value="Unassembled WGS sequence"/>
</dbReference>
<feature type="domain" description="FAD-dependent oxidoreductase 2 FAD-binding" evidence="6">
    <location>
        <begin position="30"/>
        <end position="106"/>
    </location>
</feature>
<accession>A0ABV4CDA6</accession>
<dbReference type="Pfam" id="PF00890">
    <property type="entry name" value="FAD_binding_2"/>
    <property type="match status" value="1"/>
</dbReference>
<dbReference type="InterPro" id="IPR027477">
    <property type="entry name" value="Succ_DH/fumarate_Rdtase_cat_sf"/>
</dbReference>
<evidence type="ECO:0000256" key="3">
    <source>
        <dbReference type="ARBA" id="ARBA00022827"/>
    </source>
</evidence>
<protein>
    <submittedName>
        <fullName evidence="7">FAD-binding protein</fullName>
    </submittedName>
</protein>
<feature type="region of interest" description="Disordered" evidence="5">
    <location>
        <begin position="1"/>
        <end position="38"/>
    </location>
</feature>
<evidence type="ECO:0000313" key="8">
    <source>
        <dbReference type="Proteomes" id="UP001564626"/>
    </source>
</evidence>
<sequence>MPTAWRAPTTTPAPASTRSSGRGRSPFGHQYGDPAHTPNVNLGPIGTAPFYAMAVVPTPLATALGLRTDPDARVLDDRGVPVAGLYACGNDAHSIMASEYPGAGCQVGAGLTFGYLAARHAARS</sequence>
<dbReference type="Gene3D" id="3.50.50.60">
    <property type="entry name" value="FAD/NAD(P)-binding domain"/>
    <property type="match status" value="1"/>
</dbReference>
<keyword evidence="2" id="KW-0285">Flavoprotein</keyword>
<evidence type="ECO:0000256" key="1">
    <source>
        <dbReference type="ARBA" id="ARBA00001974"/>
    </source>
</evidence>
<dbReference type="SUPFAM" id="SSF51905">
    <property type="entry name" value="FAD/NAD(P)-binding domain"/>
    <property type="match status" value="1"/>
</dbReference>
<dbReference type="RefSeq" id="WP_345364267.1">
    <property type="nucleotide sequence ID" value="NZ_BAABII010000010.1"/>
</dbReference>
<dbReference type="InterPro" id="IPR050315">
    <property type="entry name" value="FAD-oxidoreductase_2"/>
</dbReference>
<dbReference type="InterPro" id="IPR003953">
    <property type="entry name" value="FAD-dep_OxRdtase_2_FAD-bd"/>
</dbReference>
<dbReference type="InterPro" id="IPR036188">
    <property type="entry name" value="FAD/NAD-bd_sf"/>
</dbReference>
<evidence type="ECO:0000256" key="4">
    <source>
        <dbReference type="ARBA" id="ARBA00023002"/>
    </source>
</evidence>
<organism evidence="7 8">
    <name type="scientific">Saccharopolyspora cebuensis</name>
    <dbReference type="NCBI Taxonomy" id="418759"/>
    <lineage>
        <taxon>Bacteria</taxon>
        <taxon>Bacillati</taxon>
        <taxon>Actinomycetota</taxon>
        <taxon>Actinomycetes</taxon>
        <taxon>Pseudonocardiales</taxon>
        <taxon>Pseudonocardiaceae</taxon>
        <taxon>Saccharopolyspora</taxon>
    </lineage>
</organism>
<dbReference type="Gene3D" id="3.90.700.10">
    <property type="entry name" value="Succinate dehydrogenase/fumarate reductase flavoprotein, catalytic domain"/>
    <property type="match status" value="1"/>
</dbReference>
<dbReference type="EMBL" id="JBGEHV010000008">
    <property type="protein sequence ID" value="MEY8039061.1"/>
    <property type="molecule type" value="Genomic_DNA"/>
</dbReference>
<gene>
    <name evidence="7" type="ORF">AB8O55_06600</name>
</gene>